<reference evidence="1 2" key="1">
    <citation type="journal article" date="2006" name="Virology">
        <title>His1 and His2 are distantly related, spindle-shaped haloviruses belonging to the novel virus group, Salterprovirus.</title>
        <authorList>
            <person name="Bath C."/>
            <person name="Cukalac T."/>
            <person name="Porter K."/>
            <person name="Dyall-Smith M.L."/>
        </authorList>
    </citation>
    <scope>NUCLEOTIDE SEQUENCE</scope>
</reference>
<keyword evidence="2" id="KW-1185">Reference proteome</keyword>
<evidence type="ECO:0000313" key="1">
    <source>
        <dbReference type="EMBL" id="AAQ13777.1"/>
    </source>
</evidence>
<organismHost>
    <name type="scientific">Haloarcula hispanica</name>
    <dbReference type="NCBI Taxonomy" id="51589"/>
</organismHost>
<dbReference type="KEGG" id="vg:5142444"/>
<organism evidence="1 2">
    <name type="scientific">His 2 virus</name>
    <name type="common">His2V</name>
    <name type="synonym">Haloarcula hispanica virus 2</name>
    <dbReference type="NCBI Taxonomy" id="128710"/>
    <lineage>
        <taxon>Viruses</taxon>
        <taxon>Monodnaviria</taxon>
        <taxon>Trapavirae</taxon>
        <taxon>Saleviricota</taxon>
        <taxon>Huolimaviricetes</taxon>
        <taxon>Haloruvirales</taxon>
        <taxon>Pleolipoviridae</taxon>
        <taxon>Gammapleolipovirus</taxon>
        <taxon>Gammapleolipovirus australiense</taxon>
        <taxon>Gammapleolipovirus His2</taxon>
    </lineage>
</organism>
<dbReference type="Proteomes" id="UP000002259">
    <property type="component" value="Segment"/>
</dbReference>
<protein>
    <submittedName>
        <fullName evidence="1">Uncharacterized protein</fullName>
    </submittedName>
</protein>
<sequence length="36" mass="3967">MGVSLIDVDKCPVCKCGRINFETDTCSNEDCDVNDK</sequence>
<proteinExistence type="predicted"/>
<dbReference type="GeneID" id="5142444"/>
<name>Q25BE3_HIS2V</name>
<dbReference type="EMBL" id="AF191797">
    <property type="protein sequence ID" value="AAQ13777.1"/>
    <property type="molecule type" value="Genomic_DNA"/>
</dbReference>
<evidence type="ECO:0000313" key="2">
    <source>
        <dbReference type="Proteomes" id="UP000002259"/>
    </source>
</evidence>
<dbReference type="RefSeq" id="YP_529647.1">
    <property type="nucleotide sequence ID" value="NC_007918.1"/>
</dbReference>
<accession>Q25BE3</accession>